<evidence type="ECO:0000256" key="1">
    <source>
        <dbReference type="SAM" id="MobiDB-lite"/>
    </source>
</evidence>
<protein>
    <submittedName>
        <fullName evidence="2">Uncharacterized protein</fullName>
    </submittedName>
</protein>
<comment type="caution">
    <text evidence="2">The sequence shown here is derived from an EMBL/GenBank/DDBJ whole genome shotgun (WGS) entry which is preliminary data.</text>
</comment>
<feature type="region of interest" description="Disordered" evidence="1">
    <location>
        <begin position="156"/>
        <end position="181"/>
    </location>
</feature>
<feature type="compositionally biased region" description="Polar residues" evidence="1">
    <location>
        <begin position="157"/>
        <end position="167"/>
    </location>
</feature>
<gene>
    <name evidence="2" type="ORF">A0H81_06890</name>
</gene>
<name>A0A1C7MA18_GRIFR</name>
<evidence type="ECO:0000313" key="3">
    <source>
        <dbReference type="Proteomes" id="UP000092993"/>
    </source>
</evidence>
<keyword evidence="3" id="KW-1185">Reference proteome</keyword>
<dbReference type="Proteomes" id="UP000092993">
    <property type="component" value="Unassembled WGS sequence"/>
</dbReference>
<accession>A0A1C7MA18</accession>
<evidence type="ECO:0000313" key="2">
    <source>
        <dbReference type="EMBL" id="OBZ73186.1"/>
    </source>
</evidence>
<proteinExistence type="predicted"/>
<dbReference type="EMBL" id="LUGG01000007">
    <property type="protein sequence ID" value="OBZ73186.1"/>
    <property type="molecule type" value="Genomic_DNA"/>
</dbReference>
<organism evidence="2 3">
    <name type="scientific">Grifola frondosa</name>
    <name type="common">Maitake</name>
    <name type="synonym">Polyporus frondosus</name>
    <dbReference type="NCBI Taxonomy" id="5627"/>
    <lineage>
        <taxon>Eukaryota</taxon>
        <taxon>Fungi</taxon>
        <taxon>Dikarya</taxon>
        <taxon>Basidiomycota</taxon>
        <taxon>Agaricomycotina</taxon>
        <taxon>Agaricomycetes</taxon>
        <taxon>Polyporales</taxon>
        <taxon>Grifolaceae</taxon>
        <taxon>Grifola</taxon>
    </lineage>
</organism>
<dbReference type="AlphaFoldDB" id="A0A1C7MA18"/>
<reference evidence="2 3" key="1">
    <citation type="submission" date="2016-03" db="EMBL/GenBank/DDBJ databases">
        <title>Whole genome sequencing of Grifola frondosa 9006-11.</title>
        <authorList>
            <person name="Min B."/>
            <person name="Park H."/>
            <person name="Kim J.-G."/>
            <person name="Cho H."/>
            <person name="Oh Y.-L."/>
            <person name="Kong W.-S."/>
            <person name="Choi I.-G."/>
        </authorList>
    </citation>
    <scope>NUCLEOTIDE SEQUENCE [LARGE SCALE GENOMIC DNA]</scope>
    <source>
        <strain evidence="2 3">9006-11</strain>
    </source>
</reference>
<sequence length="181" mass="19882">MRPRVCPPVQTTSSSDPLDFQILPLDEWEHSVNPVDGDSFSYSQPSFPSQSSPSIVSSSSGYNTELDPIFAFLTELHPQDLPPLDIFSQPYAFDFEWDDATKYAIDEWMASQMNEGIFDGYNYQMASSVDGDIAATIATLSIPSCIKSKHFVHLGPHSSSSATSPRNTVPHGSEVPQPAHL</sequence>